<accession>A0A285PHL5</accession>
<dbReference type="Pfam" id="PF13646">
    <property type="entry name" value="HEAT_2"/>
    <property type="match status" value="1"/>
</dbReference>
<dbReference type="SUPFAM" id="SSF48371">
    <property type="entry name" value="ARM repeat"/>
    <property type="match status" value="1"/>
</dbReference>
<dbReference type="InterPro" id="IPR016024">
    <property type="entry name" value="ARM-type_fold"/>
</dbReference>
<protein>
    <submittedName>
        <fullName evidence="1">HEAT repeat-containing protein</fullName>
    </submittedName>
</protein>
<keyword evidence="2" id="KW-1185">Reference proteome</keyword>
<dbReference type="Gene3D" id="1.25.10.10">
    <property type="entry name" value="Leucine-rich Repeat Variant"/>
    <property type="match status" value="1"/>
</dbReference>
<evidence type="ECO:0000313" key="1">
    <source>
        <dbReference type="EMBL" id="SNZ21222.1"/>
    </source>
</evidence>
<dbReference type="AlphaFoldDB" id="A0A285PHL5"/>
<dbReference type="RefSeq" id="WP_097155603.1">
    <property type="nucleotide sequence ID" value="NZ_OBEL01000007.1"/>
</dbReference>
<reference evidence="1 2" key="1">
    <citation type="submission" date="2017-09" db="EMBL/GenBank/DDBJ databases">
        <authorList>
            <person name="Ehlers B."/>
            <person name="Leendertz F.H."/>
        </authorList>
    </citation>
    <scope>NUCLEOTIDE SEQUENCE [LARGE SCALE GENOMIC DNA]</scope>
    <source>
        <strain evidence="1 2">DSM 18289</strain>
    </source>
</reference>
<gene>
    <name evidence="1" type="ORF">SAMN06265368_4339</name>
</gene>
<sequence length="184" mass="20197">MAKVQRKGAARVADIPADILAQLNAGEIEAATLSENLATDFATLMTATMPELAEDAKAIDPKAGVTKRMAKAAEIIFDRFGMTKLDWLSSHPSDLLRGWAAYLIAKDPAISLADKIKLMRPLADDPHFGVREWAWLSLRPGIVADPKTAIAKFTPLASDPSDYLRRFASEALRPRGVWFRLSTH</sequence>
<dbReference type="EMBL" id="OBEL01000007">
    <property type="protein sequence ID" value="SNZ21222.1"/>
    <property type="molecule type" value="Genomic_DNA"/>
</dbReference>
<name>A0A285PHL5_9HYPH</name>
<dbReference type="Proteomes" id="UP000219439">
    <property type="component" value="Unassembled WGS sequence"/>
</dbReference>
<organism evidence="1 2">
    <name type="scientific">Cohaesibacter gelatinilyticus</name>
    <dbReference type="NCBI Taxonomy" id="372072"/>
    <lineage>
        <taxon>Bacteria</taxon>
        <taxon>Pseudomonadati</taxon>
        <taxon>Pseudomonadota</taxon>
        <taxon>Alphaproteobacteria</taxon>
        <taxon>Hyphomicrobiales</taxon>
        <taxon>Cohaesibacteraceae</taxon>
    </lineage>
</organism>
<evidence type="ECO:0000313" key="2">
    <source>
        <dbReference type="Proteomes" id="UP000219439"/>
    </source>
</evidence>
<dbReference type="InterPro" id="IPR011989">
    <property type="entry name" value="ARM-like"/>
</dbReference>
<proteinExistence type="predicted"/>
<dbReference type="OrthoDB" id="9797162at2"/>